<protein>
    <recommendedName>
        <fullName evidence="4">Secreted protein</fullName>
    </recommendedName>
</protein>
<evidence type="ECO:0000313" key="2">
    <source>
        <dbReference type="EMBL" id="KAF1976625.1"/>
    </source>
</evidence>
<evidence type="ECO:0000256" key="1">
    <source>
        <dbReference type="SAM" id="SignalP"/>
    </source>
</evidence>
<sequence>MKLLVLYLLSIAWNLAIALHLVADPFVLGLSNDTSRVPRSTLTNVALRGAEIPRNPQIPPLRTSTAAARRLVYLGNKPSGRGESEAYNSW</sequence>
<feature type="signal peptide" evidence="1">
    <location>
        <begin position="1"/>
        <end position="18"/>
    </location>
</feature>
<organism evidence="2 3">
    <name type="scientific">Bimuria novae-zelandiae CBS 107.79</name>
    <dbReference type="NCBI Taxonomy" id="1447943"/>
    <lineage>
        <taxon>Eukaryota</taxon>
        <taxon>Fungi</taxon>
        <taxon>Dikarya</taxon>
        <taxon>Ascomycota</taxon>
        <taxon>Pezizomycotina</taxon>
        <taxon>Dothideomycetes</taxon>
        <taxon>Pleosporomycetidae</taxon>
        <taxon>Pleosporales</taxon>
        <taxon>Massarineae</taxon>
        <taxon>Didymosphaeriaceae</taxon>
        <taxon>Bimuria</taxon>
    </lineage>
</organism>
<dbReference type="EMBL" id="ML976666">
    <property type="protein sequence ID" value="KAF1976625.1"/>
    <property type="molecule type" value="Genomic_DNA"/>
</dbReference>
<proteinExistence type="predicted"/>
<keyword evidence="3" id="KW-1185">Reference proteome</keyword>
<dbReference type="Proteomes" id="UP000800036">
    <property type="component" value="Unassembled WGS sequence"/>
</dbReference>
<evidence type="ECO:0008006" key="4">
    <source>
        <dbReference type="Google" id="ProtNLM"/>
    </source>
</evidence>
<evidence type="ECO:0000313" key="3">
    <source>
        <dbReference type="Proteomes" id="UP000800036"/>
    </source>
</evidence>
<gene>
    <name evidence="2" type="ORF">BU23DRAFT_551556</name>
</gene>
<reference evidence="2" key="1">
    <citation type="journal article" date="2020" name="Stud. Mycol.">
        <title>101 Dothideomycetes genomes: a test case for predicting lifestyles and emergence of pathogens.</title>
        <authorList>
            <person name="Haridas S."/>
            <person name="Albert R."/>
            <person name="Binder M."/>
            <person name="Bloem J."/>
            <person name="Labutti K."/>
            <person name="Salamov A."/>
            <person name="Andreopoulos B."/>
            <person name="Baker S."/>
            <person name="Barry K."/>
            <person name="Bills G."/>
            <person name="Bluhm B."/>
            <person name="Cannon C."/>
            <person name="Castanera R."/>
            <person name="Culley D."/>
            <person name="Daum C."/>
            <person name="Ezra D."/>
            <person name="Gonzalez J."/>
            <person name="Henrissat B."/>
            <person name="Kuo A."/>
            <person name="Liang C."/>
            <person name="Lipzen A."/>
            <person name="Lutzoni F."/>
            <person name="Magnuson J."/>
            <person name="Mondo S."/>
            <person name="Nolan M."/>
            <person name="Ohm R."/>
            <person name="Pangilinan J."/>
            <person name="Park H.-J."/>
            <person name="Ramirez L."/>
            <person name="Alfaro M."/>
            <person name="Sun H."/>
            <person name="Tritt A."/>
            <person name="Yoshinaga Y."/>
            <person name="Zwiers L.-H."/>
            <person name="Turgeon B."/>
            <person name="Goodwin S."/>
            <person name="Spatafora J."/>
            <person name="Crous P."/>
            <person name="Grigoriev I."/>
        </authorList>
    </citation>
    <scope>NUCLEOTIDE SEQUENCE</scope>
    <source>
        <strain evidence="2">CBS 107.79</strain>
    </source>
</reference>
<name>A0A6A5VI02_9PLEO</name>
<dbReference type="AlphaFoldDB" id="A0A6A5VI02"/>
<keyword evidence="1" id="KW-0732">Signal</keyword>
<accession>A0A6A5VI02</accession>
<feature type="chain" id="PRO_5025535085" description="Secreted protein" evidence="1">
    <location>
        <begin position="19"/>
        <end position="90"/>
    </location>
</feature>